<keyword evidence="1" id="KW-1134">Transmembrane beta strand</keyword>
<dbReference type="Proteomes" id="UP000663923">
    <property type="component" value="Chromosome"/>
</dbReference>
<accession>A0ABX7T4T2</accession>
<dbReference type="InterPro" id="IPR013686">
    <property type="entry name" value="Polypept-transport_assoc_ShlB"/>
</dbReference>
<keyword evidence="8" id="KW-1185">Reference proteome</keyword>
<reference evidence="7 8" key="1">
    <citation type="submission" date="2021-03" db="EMBL/GenBank/DDBJ databases">
        <title>Complete genome of Parasphingorhabdus_sp.JHSY0214.</title>
        <authorList>
            <person name="Yoo J.H."/>
            <person name="Bae J.W."/>
        </authorList>
    </citation>
    <scope>NUCLEOTIDE SEQUENCE [LARGE SCALE GENOMIC DNA]</scope>
    <source>
        <strain evidence="7 8">JHSY0214</strain>
    </source>
</reference>
<dbReference type="Pfam" id="PF03865">
    <property type="entry name" value="ShlB"/>
    <property type="match status" value="1"/>
</dbReference>
<dbReference type="Gene3D" id="3.10.20.310">
    <property type="entry name" value="membrane protein fhac"/>
    <property type="match status" value="1"/>
</dbReference>
<evidence type="ECO:0000256" key="3">
    <source>
        <dbReference type="ARBA" id="ARBA00023237"/>
    </source>
</evidence>
<keyword evidence="4" id="KW-0732">Signal</keyword>
<keyword evidence="3" id="KW-0998">Cell outer membrane</keyword>
<dbReference type="RefSeq" id="WP_207987337.1">
    <property type="nucleotide sequence ID" value="NZ_CP071794.1"/>
</dbReference>
<evidence type="ECO:0000259" key="6">
    <source>
        <dbReference type="Pfam" id="PF08479"/>
    </source>
</evidence>
<feature type="domain" description="Polypeptide-transport-associated ShlB-type" evidence="6">
    <location>
        <begin position="79"/>
        <end position="151"/>
    </location>
</feature>
<proteinExistence type="predicted"/>
<dbReference type="PANTHER" id="PTHR34597">
    <property type="entry name" value="SLR1661 PROTEIN"/>
    <property type="match status" value="1"/>
</dbReference>
<keyword evidence="2" id="KW-0812">Transmembrane</keyword>
<evidence type="ECO:0000313" key="7">
    <source>
        <dbReference type="EMBL" id="QTD55499.1"/>
    </source>
</evidence>
<evidence type="ECO:0000313" key="8">
    <source>
        <dbReference type="Proteomes" id="UP000663923"/>
    </source>
</evidence>
<dbReference type="PANTHER" id="PTHR34597:SF6">
    <property type="entry name" value="BLR6126 PROTEIN"/>
    <property type="match status" value="1"/>
</dbReference>
<evidence type="ECO:0000256" key="2">
    <source>
        <dbReference type="ARBA" id="ARBA00022692"/>
    </source>
</evidence>
<protein>
    <submittedName>
        <fullName evidence="7">ShlB/FhaC/HecB family hemolysin secretion/activation protein</fullName>
    </submittedName>
</protein>
<evidence type="ECO:0000259" key="5">
    <source>
        <dbReference type="Pfam" id="PF03865"/>
    </source>
</evidence>
<evidence type="ECO:0000256" key="1">
    <source>
        <dbReference type="ARBA" id="ARBA00022452"/>
    </source>
</evidence>
<dbReference type="InterPro" id="IPR005565">
    <property type="entry name" value="Hemolysn_activator_HlyB_C"/>
</dbReference>
<feature type="chain" id="PRO_5047113215" evidence="4">
    <location>
        <begin position="25"/>
        <end position="596"/>
    </location>
</feature>
<gene>
    <name evidence="7" type="ORF">J4G78_15020</name>
</gene>
<keyword evidence="1" id="KW-0472">Membrane</keyword>
<feature type="signal peptide" evidence="4">
    <location>
        <begin position="1"/>
        <end position="24"/>
    </location>
</feature>
<sequence>MSRARAIRKLTLLVSIPAMLSAHGNLWAQSSVAAPTREEIQRGLLGEAEKGQPQPLTVEGGIERSACPLANPEFADVKFTLQSVDFGGLGVVDASILRSAYTGYIGQEVPVAVVCEIRDRAATILRSAGYLAAVQVPPQTIDGGNVKFDVLLAKMTSVQVRGDAGSSEKLLKQYIDQLTNEPVFNIDVAERYLLLARDIPGLDVRLALRPVTSLADGRPGDVIGEFNVVRTPVYVDANIQNFGSKQVGRFGGLLRARFNGVTGLGDETTISAFSTADFSEQQVLQVGHEFRVGGEGLRFGGNFTYAWTDPELPNDFDIESETLVAGVYATYPFIRKQARNLFGTIGFEYIDQKTEIFGIRTNEDDLSIAYARLDFSEIEPGSISGRGGYSAFEPKWAMAGSLELRQGLGILGASEGCGPAFVRCVGQTVIPTRADGDPTAFVVRGQAKLDYRPTPLLAFTLKPRFQYSPDALFSYEEISGGNYTTGRGYDPGTIIGDSGYGLQTEVSYGSLIPDSPNGTAWQPYVYFDAMAVWNKNFPGDPQKIYSAGGGIRATIGRRASLDVMAVVPLKRGPFETRRDSARALMTLTVQLAPWSR</sequence>
<name>A0ABX7T4T2_9SPHN</name>
<dbReference type="EMBL" id="CP071794">
    <property type="protein sequence ID" value="QTD55499.1"/>
    <property type="molecule type" value="Genomic_DNA"/>
</dbReference>
<evidence type="ECO:0000256" key="4">
    <source>
        <dbReference type="SAM" id="SignalP"/>
    </source>
</evidence>
<dbReference type="Pfam" id="PF08479">
    <property type="entry name" value="POTRA_2"/>
    <property type="match status" value="1"/>
</dbReference>
<organism evidence="7 8">
    <name type="scientific">Parasphingorhabdus cellanae</name>
    <dbReference type="NCBI Taxonomy" id="2806553"/>
    <lineage>
        <taxon>Bacteria</taxon>
        <taxon>Pseudomonadati</taxon>
        <taxon>Pseudomonadota</taxon>
        <taxon>Alphaproteobacteria</taxon>
        <taxon>Sphingomonadales</taxon>
        <taxon>Sphingomonadaceae</taxon>
        <taxon>Parasphingorhabdus</taxon>
    </lineage>
</organism>
<feature type="domain" description="Haemolysin activator HlyB C-terminal" evidence="5">
    <location>
        <begin position="230"/>
        <end position="552"/>
    </location>
</feature>
<dbReference type="InterPro" id="IPR051544">
    <property type="entry name" value="TPS_OM_transporter"/>
</dbReference>
<dbReference type="Gene3D" id="2.40.160.50">
    <property type="entry name" value="membrane protein fhac: a member of the omp85/tpsb transporter family"/>
    <property type="match status" value="1"/>
</dbReference>